<sequence length="85" mass="9457">MDDSSYDNTPFFRSTLSSKIKKRVLGCEVMVEFPSSRDFSSCSITTLDSFCFQDGFGFFGIAKIKPVLRHIGRSSSDSERAVEVG</sequence>
<keyword evidence="2" id="KW-1185">Reference proteome</keyword>
<dbReference type="EMBL" id="JAAMPC010000014">
    <property type="protein sequence ID" value="KAG2264885.1"/>
    <property type="molecule type" value="Genomic_DNA"/>
</dbReference>
<evidence type="ECO:0000313" key="1">
    <source>
        <dbReference type="EMBL" id="KAG2264885.1"/>
    </source>
</evidence>
<protein>
    <submittedName>
        <fullName evidence="1">Uncharacterized protein</fullName>
    </submittedName>
</protein>
<dbReference type="AlphaFoldDB" id="A0A8X7U3I2"/>
<reference evidence="1 2" key="1">
    <citation type="submission" date="2020-02" db="EMBL/GenBank/DDBJ databases">
        <authorList>
            <person name="Ma Q."/>
            <person name="Huang Y."/>
            <person name="Song X."/>
            <person name="Pei D."/>
        </authorList>
    </citation>
    <scope>NUCLEOTIDE SEQUENCE [LARGE SCALE GENOMIC DNA]</scope>
    <source>
        <strain evidence="1">Sxm20200214</strain>
        <tissue evidence="1">Leaf</tissue>
    </source>
</reference>
<name>A0A8X7U3I2_BRACI</name>
<gene>
    <name evidence="1" type="ORF">Bca52824_071964</name>
</gene>
<organism evidence="1 2">
    <name type="scientific">Brassica carinata</name>
    <name type="common">Ethiopian mustard</name>
    <name type="synonym">Abyssinian cabbage</name>
    <dbReference type="NCBI Taxonomy" id="52824"/>
    <lineage>
        <taxon>Eukaryota</taxon>
        <taxon>Viridiplantae</taxon>
        <taxon>Streptophyta</taxon>
        <taxon>Embryophyta</taxon>
        <taxon>Tracheophyta</taxon>
        <taxon>Spermatophyta</taxon>
        <taxon>Magnoliopsida</taxon>
        <taxon>eudicotyledons</taxon>
        <taxon>Gunneridae</taxon>
        <taxon>Pentapetalae</taxon>
        <taxon>rosids</taxon>
        <taxon>malvids</taxon>
        <taxon>Brassicales</taxon>
        <taxon>Brassicaceae</taxon>
        <taxon>Brassiceae</taxon>
        <taxon>Brassica</taxon>
    </lineage>
</organism>
<dbReference type="Proteomes" id="UP000886595">
    <property type="component" value="Unassembled WGS sequence"/>
</dbReference>
<accession>A0A8X7U3I2</accession>
<evidence type="ECO:0000313" key="2">
    <source>
        <dbReference type="Proteomes" id="UP000886595"/>
    </source>
</evidence>
<proteinExistence type="predicted"/>
<comment type="caution">
    <text evidence="1">The sequence shown here is derived from an EMBL/GenBank/DDBJ whole genome shotgun (WGS) entry which is preliminary data.</text>
</comment>